<protein>
    <submittedName>
        <fullName evidence="6">Cellulose synthase/poly-beta-1,6-N-acetylglucosamine synthase-like glycosyltransferase</fullName>
    </submittedName>
</protein>
<feature type="domain" description="Glycosyltransferase 2-like" evidence="5">
    <location>
        <begin position="106"/>
        <end position="315"/>
    </location>
</feature>
<evidence type="ECO:0000313" key="6">
    <source>
        <dbReference type="EMBL" id="RCW88735.1"/>
    </source>
</evidence>
<keyword evidence="2" id="KW-0328">Glycosyltransferase</keyword>
<dbReference type="Proteomes" id="UP000253345">
    <property type="component" value="Unassembled WGS sequence"/>
</dbReference>
<organism evidence="6 7">
    <name type="scientific">Paracoccus lutimaris</name>
    <dbReference type="NCBI Taxonomy" id="1490030"/>
    <lineage>
        <taxon>Bacteria</taxon>
        <taxon>Pseudomonadati</taxon>
        <taxon>Pseudomonadota</taxon>
        <taxon>Alphaproteobacteria</taxon>
        <taxon>Rhodobacterales</taxon>
        <taxon>Paracoccaceae</taxon>
        <taxon>Paracoccus</taxon>
    </lineage>
</organism>
<keyword evidence="4" id="KW-0472">Membrane</keyword>
<evidence type="ECO:0000256" key="4">
    <source>
        <dbReference type="SAM" id="Phobius"/>
    </source>
</evidence>
<reference evidence="6 7" key="1">
    <citation type="submission" date="2018-07" db="EMBL/GenBank/DDBJ databases">
        <title>Genomic Encyclopedia of Type Strains, Phase III (KMG-III): the genomes of soil and plant-associated and newly described type strains.</title>
        <authorList>
            <person name="Whitman W."/>
        </authorList>
    </citation>
    <scope>NUCLEOTIDE SEQUENCE [LARGE SCALE GENOMIC DNA]</scope>
    <source>
        <strain evidence="6 7">CECT 8525</strain>
    </source>
</reference>
<keyword evidence="4" id="KW-1133">Transmembrane helix</keyword>
<keyword evidence="7" id="KW-1185">Reference proteome</keyword>
<evidence type="ECO:0000256" key="3">
    <source>
        <dbReference type="ARBA" id="ARBA00022679"/>
    </source>
</evidence>
<evidence type="ECO:0000313" key="7">
    <source>
        <dbReference type="Proteomes" id="UP000253345"/>
    </source>
</evidence>
<gene>
    <name evidence="6" type="ORF">DFP89_101171</name>
</gene>
<proteinExistence type="inferred from homology"/>
<name>A0A368Z8F6_9RHOB</name>
<dbReference type="InterPro" id="IPR029044">
    <property type="entry name" value="Nucleotide-diphossugar_trans"/>
</dbReference>
<sequence length="373" mass="39785">MGLFLPKPPAPPPLADADHPAVTVLVPLFREASIFPDLAAALARLDYPAHLLEVIILLEACDTATIAAARTHAPAGWRIVVVPPGKPQTKPRACNVGLALATGDLVVVFDGEDRPEVGQSRLAAAALAADPRLAVVQARLGCDHAGAGSPIVTRLWAREYQALFGAILPLLSRLGLPFLLGGTSNWFRVDALRQAGGWDAHNVTEDADLGVRLARLGWRSSVIDSTTWEEAPLSVNVWLRQRARWFKGFAVTAIVHAREPRQTLRELGAPGFIALLAQLPVSLLCTAAHPLGIGLALGGDLSGPLAALLLLGYASAVALHAAAAPRARWVALLLPFYWLLHWAALVLALSDLVRDPAHWRKTEHGKAERAEAA</sequence>
<dbReference type="AlphaFoldDB" id="A0A368Z8F6"/>
<dbReference type="PANTHER" id="PTHR43630">
    <property type="entry name" value="POLY-BETA-1,6-N-ACETYL-D-GLUCOSAMINE SYNTHASE"/>
    <property type="match status" value="1"/>
</dbReference>
<evidence type="ECO:0000256" key="1">
    <source>
        <dbReference type="ARBA" id="ARBA00006739"/>
    </source>
</evidence>
<dbReference type="PANTHER" id="PTHR43630:SF1">
    <property type="entry name" value="POLY-BETA-1,6-N-ACETYL-D-GLUCOSAMINE SYNTHASE"/>
    <property type="match status" value="1"/>
</dbReference>
<dbReference type="InterPro" id="IPR001173">
    <property type="entry name" value="Glyco_trans_2-like"/>
</dbReference>
<evidence type="ECO:0000256" key="2">
    <source>
        <dbReference type="ARBA" id="ARBA00022676"/>
    </source>
</evidence>
<comment type="caution">
    <text evidence="6">The sequence shown here is derived from an EMBL/GenBank/DDBJ whole genome shotgun (WGS) entry which is preliminary data.</text>
</comment>
<accession>A0A368Z8F6</accession>
<feature type="transmembrane region" description="Helical" evidence="4">
    <location>
        <begin position="301"/>
        <end position="322"/>
    </location>
</feature>
<comment type="similarity">
    <text evidence="1">Belongs to the glycosyltransferase 2 family.</text>
</comment>
<dbReference type="Pfam" id="PF13632">
    <property type="entry name" value="Glyco_trans_2_3"/>
    <property type="match status" value="1"/>
</dbReference>
<dbReference type="Gene3D" id="3.90.550.10">
    <property type="entry name" value="Spore Coat Polysaccharide Biosynthesis Protein SpsA, Chain A"/>
    <property type="match status" value="1"/>
</dbReference>
<dbReference type="GO" id="GO:0016757">
    <property type="term" value="F:glycosyltransferase activity"/>
    <property type="evidence" value="ECO:0007669"/>
    <property type="project" value="UniProtKB-KW"/>
</dbReference>
<feature type="transmembrane region" description="Helical" evidence="4">
    <location>
        <begin position="329"/>
        <end position="349"/>
    </location>
</feature>
<dbReference type="RefSeq" id="WP_181870203.1">
    <property type="nucleotide sequence ID" value="NZ_QPJL01000001.1"/>
</dbReference>
<evidence type="ECO:0000259" key="5">
    <source>
        <dbReference type="Pfam" id="PF13632"/>
    </source>
</evidence>
<dbReference type="EMBL" id="QPJL01000001">
    <property type="protein sequence ID" value="RCW88735.1"/>
    <property type="molecule type" value="Genomic_DNA"/>
</dbReference>
<dbReference type="SUPFAM" id="SSF53448">
    <property type="entry name" value="Nucleotide-diphospho-sugar transferases"/>
    <property type="match status" value="1"/>
</dbReference>
<keyword evidence="4" id="KW-0812">Transmembrane</keyword>
<keyword evidence="3 6" id="KW-0808">Transferase</keyword>